<sequence length="328" mass="36020">MKFLSMLVAAGAVAPAIALPAVEPRAATCTNPAKKVEWRQLSAEDQQSYIKAVLCLKTKPSKMGLETSLYDDFPNVHFRYSTYIHGGAPFLPWHRYFVHVYLNALRECGYQGPGTYWDWTQDTAGLSLSAVMSPETGFGGDGNKDQTELSPDGAKQLPCVTEGPFAGLRPEYLAISPKEMLGGGHCMFRELAEHSSRPQDFVTMAAIFGPEGVAEVQASPDFAMYHNALEGGPHGVIHASLGGEMNPTTSPNEPLFFLHHGQIDHLYWQWQQANASRLEDYNGVASHLGEDKGREVTLDDILPMNGLGPDLTVREVMDTVHGELCYTY</sequence>
<dbReference type="PRINTS" id="PR00092">
    <property type="entry name" value="TYROSINASE"/>
</dbReference>
<evidence type="ECO:0000313" key="6">
    <source>
        <dbReference type="Proteomes" id="UP001446871"/>
    </source>
</evidence>
<organism evidence="5 6">
    <name type="scientific">Apiospora saccharicola</name>
    <dbReference type="NCBI Taxonomy" id="335842"/>
    <lineage>
        <taxon>Eukaryota</taxon>
        <taxon>Fungi</taxon>
        <taxon>Dikarya</taxon>
        <taxon>Ascomycota</taxon>
        <taxon>Pezizomycotina</taxon>
        <taxon>Sordariomycetes</taxon>
        <taxon>Xylariomycetidae</taxon>
        <taxon>Amphisphaeriales</taxon>
        <taxon>Apiosporaceae</taxon>
        <taxon>Apiospora</taxon>
    </lineage>
</organism>
<reference evidence="5 6" key="1">
    <citation type="submission" date="2023-01" db="EMBL/GenBank/DDBJ databases">
        <title>Analysis of 21 Apiospora genomes using comparative genomics revels a genus with tremendous synthesis potential of carbohydrate active enzymes and secondary metabolites.</title>
        <authorList>
            <person name="Sorensen T."/>
        </authorList>
    </citation>
    <scope>NUCLEOTIDE SEQUENCE [LARGE SCALE GENOMIC DNA]</scope>
    <source>
        <strain evidence="5 6">CBS 83171</strain>
    </source>
</reference>
<keyword evidence="1" id="KW-0479">Metal-binding</keyword>
<dbReference type="Gene3D" id="1.10.1280.10">
    <property type="entry name" value="Di-copper center containing domain from catechol oxidase"/>
    <property type="match status" value="1"/>
</dbReference>
<dbReference type="PANTHER" id="PTHR11474:SF126">
    <property type="entry name" value="TYROSINASE-LIKE PROTEIN TYR-1-RELATED"/>
    <property type="match status" value="1"/>
</dbReference>
<evidence type="ECO:0000256" key="3">
    <source>
        <dbReference type="SAM" id="SignalP"/>
    </source>
</evidence>
<dbReference type="SUPFAM" id="SSF48056">
    <property type="entry name" value="Di-copper centre-containing domain"/>
    <property type="match status" value="1"/>
</dbReference>
<protein>
    <recommendedName>
        <fullName evidence="4">Tyrosinase copper-binding domain-containing protein</fullName>
    </recommendedName>
</protein>
<gene>
    <name evidence="5" type="ORF">PG996_002746</name>
</gene>
<evidence type="ECO:0000256" key="2">
    <source>
        <dbReference type="ARBA" id="ARBA00023008"/>
    </source>
</evidence>
<keyword evidence="6" id="KW-1185">Reference proteome</keyword>
<dbReference type="Pfam" id="PF00264">
    <property type="entry name" value="Tyrosinase"/>
    <property type="match status" value="1"/>
</dbReference>
<name>A0ABR1WKA3_9PEZI</name>
<comment type="caution">
    <text evidence="5">The sequence shown here is derived from an EMBL/GenBank/DDBJ whole genome shotgun (WGS) entry which is preliminary data.</text>
</comment>
<feature type="signal peptide" evidence="3">
    <location>
        <begin position="1"/>
        <end position="18"/>
    </location>
</feature>
<evidence type="ECO:0000256" key="1">
    <source>
        <dbReference type="ARBA" id="ARBA00022723"/>
    </source>
</evidence>
<feature type="domain" description="Tyrosinase copper-binding" evidence="4">
    <location>
        <begin position="69"/>
        <end position="272"/>
    </location>
</feature>
<dbReference type="PANTHER" id="PTHR11474">
    <property type="entry name" value="TYROSINASE FAMILY MEMBER"/>
    <property type="match status" value="1"/>
</dbReference>
<proteinExistence type="predicted"/>
<keyword evidence="3" id="KW-0732">Signal</keyword>
<evidence type="ECO:0000259" key="4">
    <source>
        <dbReference type="Pfam" id="PF00264"/>
    </source>
</evidence>
<dbReference type="InterPro" id="IPR050316">
    <property type="entry name" value="Tyrosinase/Hemocyanin"/>
</dbReference>
<dbReference type="EMBL" id="JAQQWM010000001">
    <property type="protein sequence ID" value="KAK8083965.1"/>
    <property type="molecule type" value="Genomic_DNA"/>
</dbReference>
<dbReference type="InterPro" id="IPR002227">
    <property type="entry name" value="Tyrosinase_Cu-bd"/>
</dbReference>
<dbReference type="InterPro" id="IPR008922">
    <property type="entry name" value="Di-copper_centre_dom_sf"/>
</dbReference>
<evidence type="ECO:0000313" key="5">
    <source>
        <dbReference type="EMBL" id="KAK8083965.1"/>
    </source>
</evidence>
<dbReference type="Proteomes" id="UP001446871">
    <property type="component" value="Unassembled WGS sequence"/>
</dbReference>
<keyword evidence="2" id="KW-0186">Copper</keyword>
<accession>A0ABR1WKA3</accession>
<feature type="chain" id="PRO_5045206496" description="Tyrosinase copper-binding domain-containing protein" evidence="3">
    <location>
        <begin position="19"/>
        <end position="328"/>
    </location>
</feature>